<dbReference type="GO" id="GO:0016020">
    <property type="term" value="C:membrane"/>
    <property type="evidence" value="ECO:0007669"/>
    <property type="project" value="TreeGrafter"/>
</dbReference>
<dbReference type="OrthoDB" id="6288751at2759"/>
<name>A0A0M4F7B8_DROBS</name>
<gene>
    <name evidence="3" type="ORF">Dbus_chr3Rg2482</name>
</gene>
<accession>A0A0M4F7B8</accession>
<feature type="region of interest" description="Disordered" evidence="2">
    <location>
        <begin position="280"/>
        <end position="308"/>
    </location>
</feature>
<feature type="compositionally biased region" description="Basic and acidic residues" evidence="2">
    <location>
        <begin position="769"/>
        <end position="781"/>
    </location>
</feature>
<protein>
    <submittedName>
        <fullName evidence="3">CG42404</fullName>
    </submittedName>
</protein>
<dbReference type="PANTHER" id="PTHR15256:SF6">
    <property type="entry name" value="INTEGRAL MEMBRANE PROTEIN DGCR2_IDD"/>
    <property type="match status" value="1"/>
</dbReference>
<dbReference type="EMBL" id="CP012526">
    <property type="protein sequence ID" value="ALC47732.1"/>
    <property type="molecule type" value="Genomic_DNA"/>
</dbReference>
<keyword evidence="1" id="KW-0175">Coiled coil</keyword>
<feature type="coiled-coil region" evidence="1">
    <location>
        <begin position="172"/>
        <end position="202"/>
    </location>
</feature>
<feature type="region of interest" description="Disordered" evidence="2">
    <location>
        <begin position="556"/>
        <end position="580"/>
    </location>
</feature>
<proteinExistence type="predicted"/>
<feature type="region of interest" description="Disordered" evidence="2">
    <location>
        <begin position="685"/>
        <end position="705"/>
    </location>
</feature>
<feature type="compositionally biased region" description="Polar residues" evidence="2">
    <location>
        <begin position="249"/>
        <end position="258"/>
    </location>
</feature>
<feature type="compositionally biased region" description="Low complexity" evidence="2">
    <location>
        <begin position="280"/>
        <end position="303"/>
    </location>
</feature>
<dbReference type="InterPro" id="IPR042378">
    <property type="entry name" value="IDD"/>
</dbReference>
<feature type="compositionally biased region" description="Low complexity" evidence="2">
    <location>
        <begin position="237"/>
        <end position="248"/>
    </location>
</feature>
<dbReference type="STRING" id="30019.A0A0M4F7B8"/>
<organism evidence="3 4">
    <name type="scientific">Drosophila busckii</name>
    <name type="common">Fruit fly</name>
    <dbReference type="NCBI Taxonomy" id="30019"/>
    <lineage>
        <taxon>Eukaryota</taxon>
        <taxon>Metazoa</taxon>
        <taxon>Ecdysozoa</taxon>
        <taxon>Arthropoda</taxon>
        <taxon>Hexapoda</taxon>
        <taxon>Insecta</taxon>
        <taxon>Pterygota</taxon>
        <taxon>Neoptera</taxon>
        <taxon>Endopterygota</taxon>
        <taxon>Diptera</taxon>
        <taxon>Brachycera</taxon>
        <taxon>Muscomorpha</taxon>
        <taxon>Ephydroidea</taxon>
        <taxon>Drosophilidae</taxon>
        <taxon>Drosophila</taxon>
    </lineage>
</organism>
<sequence>MYFLAVLAFIGNAKDTNAVSSSLIQGGGHCRDYNGKLYETGMHYMPGPDSCRLCICDSGLPKACKMVLCEAFSKCKSFQTVGSGNNCCERKMRARENRQNAEDQRSIVGSIGASVSSAAAATASSLAYAVARRTPRGSQELLQQQPQQQYLTVADVEINASASSASYHTLPASSAELQQQQQQQLQQQLQQQQLQQQQQQQLIAAALSTPAIDMLPPLEIAPSTTDSVTQTMPIKSQHQPQQQQQQQQVGSKTPSSTRRYQRSMPRYYAVADPLQMVPSVKVKSSGSSNSSSTDATASSSSTKLSKKPMCQCPIQHVPMSYMGSNANANTNAFLSGAGKLFTSSGNACALSPRHATTLAYGQRIKSSSSLSPQQPSDLQRNASAHEPKIATISKQVGDELQSHATPASNSVSAIIPPPPLQHHDEVNAPPIVLGRVQKRSSGSSAAERARSTSGGRSAASAEMLTNAYLNRKVDAYLSLTQKQPQHYYNQQQQTTLLQSEQINPILPPKLYKSLTNLKSATVTAATTTAAATTSNYNNNNAVATIYTLSKSSNNSVNLQRKEQAPTLTLPPASPSASCSEKSSAKINSSTFYPLANHHVTYTLPKHISGKVSLNSTINSVVSKVPSVISIPPLENNNEKLAIQSKSTTLPKILRVKSTAAGASSAASSSSSSNTTATTTIAMPSYPQQSVRSANSTPSKQLPVCTTSKNCLNPKEHFLPNDTSLDDDYLSECENCKIAQSAKYYLDANLTVSNAAAATPQETMTLQRKSLEETKEETHDSYYRSSHTLPSNAKKLGASKNNNREAWQFSTIPAASSSDEDINE</sequence>
<evidence type="ECO:0000313" key="4">
    <source>
        <dbReference type="Proteomes" id="UP000494163"/>
    </source>
</evidence>
<keyword evidence="4" id="KW-1185">Reference proteome</keyword>
<evidence type="ECO:0000313" key="3">
    <source>
        <dbReference type="EMBL" id="ALC47732.1"/>
    </source>
</evidence>
<dbReference type="Proteomes" id="UP000494163">
    <property type="component" value="Chromosome 3R"/>
</dbReference>
<feature type="compositionally biased region" description="Low complexity" evidence="2">
    <location>
        <begin position="439"/>
        <end position="459"/>
    </location>
</feature>
<feature type="compositionally biased region" description="Polar residues" evidence="2">
    <location>
        <begin position="798"/>
        <end position="816"/>
    </location>
</feature>
<feature type="region of interest" description="Disordered" evidence="2">
    <location>
        <begin position="437"/>
        <end position="459"/>
    </location>
</feature>
<feature type="compositionally biased region" description="Low complexity" evidence="2">
    <location>
        <begin position="366"/>
        <end position="379"/>
    </location>
</feature>
<dbReference type="PANTHER" id="PTHR15256">
    <property type="entry name" value="INTEGRAL MEMBRANE PROTEIN DGCR2/IDD"/>
    <property type="match status" value="1"/>
</dbReference>
<evidence type="ECO:0000256" key="2">
    <source>
        <dbReference type="SAM" id="MobiDB-lite"/>
    </source>
</evidence>
<dbReference type="AlphaFoldDB" id="A0A0M4F7B8"/>
<evidence type="ECO:0000256" key="1">
    <source>
        <dbReference type="SAM" id="Coils"/>
    </source>
</evidence>
<feature type="region of interest" description="Disordered" evidence="2">
    <location>
        <begin position="769"/>
        <end position="823"/>
    </location>
</feature>
<reference evidence="3 4" key="1">
    <citation type="submission" date="2015-08" db="EMBL/GenBank/DDBJ databases">
        <title>Ancestral chromatin configuration constrains chromatin evolution on differentiating sex chromosomes in Drosophila.</title>
        <authorList>
            <person name="Zhou Q."/>
            <person name="Bachtrog D."/>
        </authorList>
    </citation>
    <scope>NUCLEOTIDE SEQUENCE [LARGE SCALE GENOMIC DNA]</scope>
    <source>
        <tissue evidence="3">Whole larvae</tissue>
    </source>
</reference>
<feature type="compositionally biased region" description="Low complexity" evidence="2">
    <location>
        <begin position="564"/>
        <end position="580"/>
    </location>
</feature>
<dbReference type="OMA" id="ASHEYAQ"/>
<feature type="region of interest" description="Disordered" evidence="2">
    <location>
        <begin position="217"/>
        <end position="260"/>
    </location>
</feature>
<feature type="region of interest" description="Disordered" evidence="2">
    <location>
        <begin position="362"/>
        <end position="385"/>
    </location>
</feature>
<feature type="compositionally biased region" description="Polar residues" evidence="2">
    <location>
        <begin position="222"/>
        <end position="236"/>
    </location>
</feature>